<proteinExistence type="predicted"/>
<feature type="coiled-coil region" evidence="1">
    <location>
        <begin position="27"/>
        <end position="54"/>
    </location>
</feature>
<name>A0A8B8B0M4_CRAVI</name>
<dbReference type="OrthoDB" id="264520at2759"/>
<dbReference type="Proteomes" id="UP000694844">
    <property type="component" value="Chromosome 1"/>
</dbReference>
<evidence type="ECO:0000313" key="2">
    <source>
        <dbReference type="Proteomes" id="UP000694844"/>
    </source>
</evidence>
<keyword evidence="2" id="KW-1185">Reference proteome</keyword>
<gene>
    <name evidence="3" type="primary">LOC111106533</name>
</gene>
<dbReference type="SUPFAM" id="SSF101898">
    <property type="entry name" value="NHL repeat"/>
    <property type="match status" value="1"/>
</dbReference>
<sequence length="247" mass="27756">MKSDIDDMDAQHIAAIDQQEVAINHTITEITQAIVDLKRLMERLQDKLDTKLAITFLLDEPQILIDVKTEYTELRSVSCLSYSELWTCGYDENILRLYNLQGELLRSIQTKSGHWPWDIAETRSGDLVYVDYVDSSINLVREKQSIQWDDQGKPLYSSGILNFKYISENRNSDICVADGGAGAVVVVSAAVKLHFRYTGPPSTSQGSFDPVGIITDSRANILTNTLMEVQMPADCVLIQRDKPPNEV</sequence>
<evidence type="ECO:0000313" key="3">
    <source>
        <dbReference type="RefSeq" id="XP_022296965.1"/>
    </source>
</evidence>
<dbReference type="AlphaFoldDB" id="A0A8B8B0M4"/>
<organism evidence="2 3">
    <name type="scientific">Crassostrea virginica</name>
    <name type="common">Eastern oyster</name>
    <dbReference type="NCBI Taxonomy" id="6565"/>
    <lineage>
        <taxon>Eukaryota</taxon>
        <taxon>Metazoa</taxon>
        <taxon>Spiralia</taxon>
        <taxon>Lophotrochozoa</taxon>
        <taxon>Mollusca</taxon>
        <taxon>Bivalvia</taxon>
        <taxon>Autobranchia</taxon>
        <taxon>Pteriomorphia</taxon>
        <taxon>Ostreida</taxon>
        <taxon>Ostreoidea</taxon>
        <taxon>Ostreidae</taxon>
        <taxon>Crassostrea</taxon>
    </lineage>
</organism>
<reference evidence="3" key="2">
    <citation type="submission" date="2025-08" db="UniProtKB">
        <authorList>
            <consortium name="RefSeq"/>
        </authorList>
    </citation>
    <scope>IDENTIFICATION</scope>
    <source>
        <tissue evidence="3">Whole sample</tissue>
    </source>
</reference>
<keyword evidence="1" id="KW-0175">Coiled coil</keyword>
<dbReference type="Gene3D" id="2.120.10.30">
    <property type="entry name" value="TolB, C-terminal domain"/>
    <property type="match status" value="1"/>
</dbReference>
<dbReference type="KEGG" id="cvn:111106533"/>
<protein>
    <submittedName>
        <fullName evidence="3">Uncharacterized protein LOC111106533</fullName>
    </submittedName>
</protein>
<evidence type="ECO:0000256" key="1">
    <source>
        <dbReference type="SAM" id="Coils"/>
    </source>
</evidence>
<dbReference type="GeneID" id="111106533"/>
<dbReference type="RefSeq" id="XP_022296965.1">
    <property type="nucleotide sequence ID" value="XM_022441257.1"/>
</dbReference>
<reference evidence="2" key="1">
    <citation type="submission" date="2024-06" db="UniProtKB">
        <authorList>
            <consortium name="RefSeq"/>
        </authorList>
    </citation>
    <scope>NUCLEOTIDE SEQUENCE [LARGE SCALE GENOMIC DNA]</scope>
</reference>
<accession>A0A8B8B0M4</accession>
<dbReference type="InterPro" id="IPR011042">
    <property type="entry name" value="6-blade_b-propeller_TolB-like"/>
</dbReference>